<dbReference type="GO" id="GO:0005886">
    <property type="term" value="C:plasma membrane"/>
    <property type="evidence" value="ECO:0007669"/>
    <property type="project" value="UniProtKB-SubCell"/>
</dbReference>
<dbReference type="InterPro" id="IPR000719">
    <property type="entry name" value="Prot_kinase_dom"/>
</dbReference>
<dbReference type="FunFam" id="3.30.200.20:FF:000309">
    <property type="entry name" value="Leucine-rich repeat receptor protein kinase MSP1"/>
    <property type="match status" value="1"/>
</dbReference>
<dbReference type="FunFam" id="3.80.10.10:FF:000400">
    <property type="entry name" value="Nuclear pore complex protein NUP107"/>
    <property type="match status" value="1"/>
</dbReference>
<evidence type="ECO:0000313" key="23">
    <source>
        <dbReference type="EMBL" id="ESR59468.1"/>
    </source>
</evidence>
<keyword evidence="17" id="KW-0325">Glycoprotein</keyword>
<dbReference type="Gene3D" id="3.30.200.20">
    <property type="entry name" value="Phosphorylase Kinase, domain 1"/>
    <property type="match status" value="1"/>
</dbReference>
<evidence type="ECO:0000256" key="16">
    <source>
        <dbReference type="ARBA" id="ARBA00023170"/>
    </source>
</evidence>
<accession>V4TGG7</accession>
<evidence type="ECO:0000256" key="17">
    <source>
        <dbReference type="ARBA" id="ARBA00023180"/>
    </source>
</evidence>
<dbReference type="SUPFAM" id="SSF56112">
    <property type="entry name" value="Protein kinase-like (PK-like)"/>
    <property type="match status" value="1"/>
</dbReference>
<dbReference type="SMART" id="SM00369">
    <property type="entry name" value="LRR_TYP"/>
    <property type="match status" value="12"/>
</dbReference>
<comment type="catalytic activity">
    <reaction evidence="19">
        <text>L-seryl-[protein] + ATP = O-phospho-L-seryl-[protein] + ADP + H(+)</text>
        <dbReference type="Rhea" id="RHEA:17989"/>
        <dbReference type="Rhea" id="RHEA-COMP:9863"/>
        <dbReference type="Rhea" id="RHEA-COMP:11604"/>
        <dbReference type="ChEBI" id="CHEBI:15378"/>
        <dbReference type="ChEBI" id="CHEBI:29999"/>
        <dbReference type="ChEBI" id="CHEBI:30616"/>
        <dbReference type="ChEBI" id="CHEBI:83421"/>
        <dbReference type="ChEBI" id="CHEBI:456216"/>
        <dbReference type="EC" id="2.7.11.1"/>
    </reaction>
</comment>
<feature type="binding site" evidence="20">
    <location>
        <position position="804"/>
    </location>
    <ligand>
        <name>ATP</name>
        <dbReference type="ChEBI" id="CHEBI:30616"/>
    </ligand>
</feature>
<dbReference type="GO" id="GO:0009791">
    <property type="term" value="P:post-embryonic development"/>
    <property type="evidence" value="ECO:0007669"/>
    <property type="project" value="UniProtKB-ARBA"/>
</dbReference>
<keyword evidence="11 20" id="KW-0547">Nucleotide-binding</keyword>
<evidence type="ECO:0000313" key="24">
    <source>
        <dbReference type="Proteomes" id="UP000030687"/>
    </source>
</evidence>
<keyword evidence="9" id="KW-0732">Signal</keyword>
<dbReference type="PANTHER" id="PTHR48053">
    <property type="entry name" value="LEUCINE RICH REPEAT FAMILY PROTEIN, EXPRESSED"/>
    <property type="match status" value="1"/>
</dbReference>
<evidence type="ECO:0000256" key="21">
    <source>
        <dbReference type="SAM" id="Phobius"/>
    </source>
</evidence>
<dbReference type="GO" id="GO:0006952">
    <property type="term" value="P:defense response"/>
    <property type="evidence" value="ECO:0007669"/>
    <property type="project" value="UniProtKB-ARBA"/>
</dbReference>
<dbReference type="InterPro" id="IPR008266">
    <property type="entry name" value="Tyr_kinase_AS"/>
</dbReference>
<evidence type="ECO:0000256" key="15">
    <source>
        <dbReference type="ARBA" id="ARBA00023136"/>
    </source>
</evidence>
<dbReference type="FunFam" id="3.80.10.10:FF:000453">
    <property type="entry name" value="Leucine-rich receptor-like protein kinase family protein"/>
    <property type="match status" value="2"/>
</dbReference>
<evidence type="ECO:0000256" key="3">
    <source>
        <dbReference type="ARBA" id="ARBA00012513"/>
    </source>
</evidence>
<protein>
    <recommendedName>
        <fullName evidence="3">non-specific serine/threonine protein kinase</fullName>
        <ecNumber evidence="3">2.7.11.1</ecNumber>
    </recommendedName>
</protein>
<dbReference type="InParanoid" id="V4TGG7"/>
<dbReference type="SMART" id="SM00365">
    <property type="entry name" value="LRR_SD22"/>
    <property type="match status" value="7"/>
</dbReference>
<evidence type="ECO:0000256" key="1">
    <source>
        <dbReference type="ARBA" id="ARBA00004236"/>
    </source>
</evidence>
<evidence type="ECO:0000256" key="12">
    <source>
        <dbReference type="ARBA" id="ARBA00022777"/>
    </source>
</evidence>
<dbReference type="GO" id="GO:0005524">
    <property type="term" value="F:ATP binding"/>
    <property type="evidence" value="ECO:0007669"/>
    <property type="project" value="UniProtKB-UniRule"/>
</dbReference>
<dbReference type="InterPro" id="IPR001611">
    <property type="entry name" value="Leu-rich_rpt"/>
</dbReference>
<dbReference type="InterPro" id="IPR011009">
    <property type="entry name" value="Kinase-like_dom_sf"/>
</dbReference>
<name>V4TGG7_CITCL</name>
<dbReference type="Gramene" id="ESR59468">
    <property type="protein sequence ID" value="ESR59468"/>
    <property type="gene ID" value="CICLE_v10014082mg"/>
</dbReference>
<evidence type="ECO:0000256" key="6">
    <source>
        <dbReference type="ARBA" id="ARBA00022614"/>
    </source>
</evidence>
<proteinExistence type="predicted"/>
<organism evidence="23 24">
    <name type="scientific">Citrus clementina</name>
    <name type="common">Clementine</name>
    <name type="synonym">Citrus deliciosa x Citrus sinensis</name>
    <dbReference type="NCBI Taxonomy" id="85681"/>
    <lineage>
        <taxon>Eukaryota</taxon>
        <taxon>Viridiplantae</taxon>
        <taxon>Streptophyta</taxon>
        <taxon>Embryophyta</taxon>
        <taxon>Tracheophyta</taxon>
        <taxon>Spermatophyta</taxon>
        <taxon>Magnoliopsida</taxon>
        <taxon>eudicotyledons</taxon>
        <taxon>Gunneridae</taxon>
        <taxon>Pentapetalae</taxon>
        <taxon>rosids</taxon>
        <taxon>malvids</taxon>
        <taxon>Sapindales</taxon>
        <taxon>Rutaceae</taxon>
        <taxon>Aurantioideae</taxon>
        <taxon>Citrus</taxon>
    </lineage>
</organism>
<dbReference type="EC" id="2.7.11.1" evidence="3"/>
<dbReference type="Pfam" id="PF23598">
    <property type="entry name" value="LRR_14"/>
    <property type="match status" value="2"/>
</dbReference>
<keyword evidence="5" id="KW-0597">Phosphoprotein</keyword>
<evidence type="ECO:0000256" key="18">
    <source>
        <dbReference type="ARBA" id="ARBA00047899"/>
    </source>
</evidence>
<evidence type="ECO:0000256" key="20">
    <source>
        <dbReference type="PROSITE-ProRule" id="PRU10141"/>
    </source>
</evidence>
<keyword evidence="16" id="KW-0675">Receptor</keyword>
<dbReference type="eggNOG" id="ENOG502QVKB">
    <property type="taxonomic scope" value="Eukaryota"/>
</dbReference>
<gene>
    <name evidence="23" type="ORF">CICLE_v10014082mg</name>
</gene>
<comment type="catalytic activity">
    <reaction evidence="18">
        <text>L-threonyl-[protein] + ATP = O-phospho-L-threonyl-[protein] + ADP + H(+)</text>
        <dbReference type="Rhea" id="RHEA:46608"/>
        <dbReference type="Rhea" id="RHEA-COMP:11060"/>
        <dbReference type="Rhea" id="RHEA-COMP:11605"/>
        <dbReference type="ChEBI" id="CHEBI:15378"/>
        <dbReference type="ChEBI" id="CHEBI:30013"/>
        <dbReference type="ChEBI" id="CHEBI:30616"/>
        <dbReference type="ChEBI" id="CHEBI:61977"/>
        <dbReference type="ChEBI" id="CHEBI:456216"/>
        <dbReference type="EC" id="2.7.11.1"/>
    </reaction>
</comment>
<dbReference type="GO" id="GO:0051707">
    <property type="term" value="P:response to other organism"/>
    <property type="evidence" value="ECO:0007669"/>
    <property type="project" value="UniProtKB-ARBA"/>
</dbReference>
<evidence type="ECO:0000259" key="22">
    <source>
        <dbReference type="PROSITE" id="PS50011"/>
    </source>
</evidence>
<keyword evidence="24" id="KW-1185">Reference proteome</keyword>
<sequence length="1168" mass="129167">MHWLNLVNQKLIKMAPDSSISNLVVIITFISSIIVPVITDNAVVTAFAASSAIKLEREALVNSGWWNSSRATANYTSDHCKWMGITCNSAGSIVEISSIEMDNNFTGAELSQLNFTCFPNLVTFRIWGTLLSGRIPSEIGALSKLQVLDLSRNHLTGMIPSEIGALSKLEELVLSYNNLTGRMPSEIGALSKLEELVLSYNSLTGMIPSEIGALSKLEELVLSYNNLTGRMPSEIGALSKLQVLHLSRNHLTGMIPSEIGALSKLEELVLSYNSLTGRIPSEIGALSKLEELDLSYNSLTGTIPAEIGSLRNLLKLDLTNNILNGSIPLEFGNLKDLDELRLQGNKLDGLIPSSIGNLTNLTSLNLSLNQLSGRLPQEVGNLKNLDSLFLDNNNLTGPIPSTLYHLNQLRVLFLAYNNLVGPLPREVGNMKNLKTLLLNRNSLTGPIPSTLYHLNQLRILYLAYNNLVGPLSKEVGNLKNLDRLLLNRNNLTGSIPSTIGYLNLLDELDLSHNRLDGPIPPTIGNLTNLTSLDLSSNQLSGLLPREVRNLKYLASLSLNGNNLIGPIPPTIGYLTNLTSLNLGYNQLNSSIPPELMNCSQLLNLVLSHNSLSGSIPSEIGNLIHLRQLDLSHNFINGTIPSQLGKITNVSEVDVSKNNLSGVIPKSVLRVPGLKWSENNLEVGNPIISENAPPPQAQHFKGNKGKHQKIITPLVTIILPMVAFLALIFGILFVHRRRDEKFNPNTREMAKCADEFSIWNYDGRITFEEMIQATEDFHIKYCIGTGGYGSVYRAQLSSGRVVALKKLHRSETEELAFLESFQTEARLLSQIRHRNIVKLYGSCLHYKCMFLIYEYMERGSLFCVLRNDVEAVELDWTKRVNIVKSMAHALSYLHYDCKPPIVHRDISSNNILLNSNLEAFVADFGLARLLHPDSSNRTLVLGTYGYIAPELAYTMAVTEKCDVYSFGVVALEVLMGSHPADLLSSLSSSSDGKIMLIDVLDQRLPPPVDRKVVQDIILVSIVAFACLQSKPKSRPTMQRISQEFLTGKSPLGNPAVQDISISELINQGEHSMICKTQQMAVRRRRMRSRSINNSSTYIDKITFALAEHCSKFMDDLTTLKQSMVKIHCGHLVTTFLAIKVHPMGMLIITMHHSIRMGRYRFGNSDVPVP</sequence>
<dbReference type="InterPro" id="IPR032675">
    <property type="entry name" value="LRR_dom_sf"/>
</dbReference>
<dbReference type="PROSITE" id="PS00107">
    <property type="entry name" value="PROTEIN_KINASE_ATP"/>
    <property type="match status" value="1"/>
</dbReference>
<feature type="domain" description="Protein kinase" evidence="22">
    <location>
        <begin position="776"/>
        <end position="1044"/>
    </location>
</feature>
<evidence type="ECO:0000256" key="10">
    <source>
        <dbReference type="ARBA" id="ARBA00022737"/>
    </source>
</evidence>
<evidence type="ECO:0000256" key="11">
    <source>
        <dbReference type="ARBA" id="ARBA00022741"/>
    </source>
</evidence>
<reference evidence="23 24" key="1">
    <citation type="submission" date="2013-10" db="EMBL/GenBank/DDBJ databases">
        <authorList>
            <consortium name="International Citrus Genome Consortium"/>
            <person name="Jenkins J."/>
            <person name="Schmutz J."/>
            <person name="Prochnik S."/>
            <person name="Rokhsar D."/>
            <person name="Gmitter F."/>
            <person name="Ollitrault P."/>
            <person name="Machado M."/>
            <person name="Talon M."/>
            <person name="Wincker P."/>
            <person name="Jaillon O."/>
            <person name="Morgante M."/>
        </authorList>
    </citation>
    <scope>NUCLEOTIDE SEQUENCE</scope>
    <source>
        <strain evidence="24">cv. Clemenules</strain>
    </source>
</reference>
<dbReference type="FunFam" id="3.80.10.10:FF:000544">
    <property type="entry name" value="Leucine-rich repeat receptor-like serine/threonine-protein kinase BAM3"/>
    <property type="match status" value="1"/>
</dbReference>
<evidence type="ECO:0000256" key="13">
    <source>
        <dbReference type="ARBA" id="ARBA00022840"/>
    </source>
</evidence>
<dbReference type="Pfam" id="PF00560">
    <property type="entry name" value="LRR_1"/>
    <property type="match status" value="7"/>
</dbReference>
<keyword evidence="13 20" id="KW-0067">ATP-binding</keyword>
<evidence type="ECO:0000256" key="7">
    <source>
        <dbReference type="ARBA" id="ARBA00022679"/>
    </source>
</evidence>
<dbReference type="PANTHER" id="PTHR48053:SF126">
    <property type="entry name" value="MDIS1-INTERACTING RECEPTOR LIKE KINASE 2-LIKE ISOFORM X1"/>
    <property type="match status" value="1"/>
</dbReference>
<keyword evidence="14 21" id="KW-1133">Transmembrane helix</keyword>
<dbReference type="SUPFAM" id="SSF52058">
    <property type="entry name" value="L domain-like"/>
    <property type="match status" value="2"/>
</dbReference>
<dbReference type="EMBL" id="KI536312">
    <property type="protein sequence ID" value="ESR59468.1"/>
    <property type="molecule type" value="Genomic_DNA"/>
</dbReference>
<evidence type="ECO:0000256" key="9">
    <source>
        <dbReference type="ARBA" id="ARBA00022729"/>
    </source>
</evidence>
<dbReference type="InterPro" id="IPR003591">
    <property type="entry name" value="Leu-rich_rpt_typical-subtyp"/>
</dbReference>
<dbReference type="Gene3D" id="1.10.510.10">
    <property type="entry name" value="Transferase(Phosphotransferase) domain 1"/>
    <property type="match status" value="1"/>
</dbReference>
<evidence type="ECO:0000256" key="4">
    <source>
        <dbReference type="ARBA" id="ARBA00022527"/>
    </source>
</evidence>
<keyword evidence="8 21" id="KW-0812">Transmembrane</keyword>
<evidence type="ECO:0000256" key="14">
    <source>
        <dbReference type="ARBA" id="ARBA00022989"/>
    </source>
</evidence>
<keyword evidence="12" id="KW-0418">Kinase</keyword>
<keyword evidence="7" id="KW-0808">Transferase</keyword>
<evidence type="ECO:0000256" key="19">
    <source>
        <dbReference type="ARBA" id="ARBA00048679"/>
    </source>
</evidence>
<dbReference type="GO" id="GO:0099402">
    <property type="term" value="P:plant organ development"/>
    <property type="evidence" value="ECO:0007669"/>
    <property type="project" value="UniProtKB-ARBA"/>
</dbReference>
<dbReference type="InterPro" id="IPR051716">
    <property type="entry name" value="Plant_RL_S/T_kinase"/>
</dbReference>
<dbReference type="PROSITE" id="PS00109">
    <property type="entry name" value="PROTEIN_KINASE_TYR"/>
    <property type="match status" value="1"/>
</dbReference>
<dbReference type="AlphaFoldDB" id="V4TGG7"/>
<dbReference type="Gene3D" id="3.80.10.10">
    <property type="entry name" value="Ribonuclease Inhibitor"/>
    <property type="match status" value="5"/>
</dbReference>
<dbReference type="Pfam" id="PF13855">
    <property type="entry name" value="LRR_8"/>
    <property type="match status" value="1"/>
</dbReference>
<dbReference type="InterPro" id="IPR055414">
    <property type="entry name" value="LRR_R13L4/SHOC2-like"/>
</dbReference>
<dbReference type="FunFam" id="1.10.510.10:FF:000445">
    <property type="entry name" value="MDIS1-interacting receptor like kinase 2"/>
    <property type="match status" value="1"/>
</dbReference>
<feature type="transmembrane region" description="Helical" evidence="21">
    <location>
        <begin position="709"/>
        <end position="733"/>
    </location>
</feature>
<dbReference type="FunFam" id="3.80.10.10:FF:000095">
    <property type="entry name" value="LRR receptor-like serine/threonine-protein kinase GSO1"/>
    <property type="match status" value="1"/>
</dbReference>
<evidence type="ECO:0000256" key="8">
    <source>
        <dbReference type="ARBA" id="ARBA00022692"/>
    </source>
</evidence>
<dbReference type="PRINTS" id="PR00019">
    <property type="entry name" value="LEURICHRPT"/>
</dbReference>
<keyword evidence="10" id="KW-0677">Repeat</keyword>
<dbReference type="GO" id="GO:0009653">
    <property type="term" value="P:anatomical structure morphogenesis"/>
    <property type="evidence" value="ECO:0007669"/>
    <property type="project" value="UniProtKB-ARBA"/>
</dbReference>
<feature type="transmembrane region" description="Helical" evidence="21">
    <location>
        <begin position="20"/>
        <end position="38"/>
    </location>
</feature>
<dbReference type="KEGG" id="cic:CICLE_v10014082mg"/>
<evidence type="ECO:0000256" key="5">
    <source>
        <dbReference type="ARBA" id="ARBA00022553"/>
    </source>
</evidence>
<dbReference type="Pfam" id="PF00069">
    <property type="entry name" value="Pkinase"/>
    <property type="match status" value="1"/>
</dbReference>
<dbReference type="InterPro" id="IPR017441">
    <property type="entry name" value="Protein_kinase_ATP_BS"/>
</dbReference>
<dbReference type="GO" id="GO:0004674">
    <property type="term" value="F:protein serine/threonine kinase activity"/>
    <property type="evidence" value="ECO:0007669"/>
    <property type="project" value="UniProtKB-KW"/>
</dbReference>
<dbReference type="Proteomes" id="UP000030687">
    <property type="component" value="Unassembled WGS sequence"/>
</dbReference>
<evidence type="ECO:0000256" key="2">
    <source>
        <dbReference type="ARBA" id="ARBA00004479"/>
    </source>
</evidence>
<dbReference type="OMA" id="RMPSEIG"/>
<keyword evidence="4" id="KW-0723">Serine/threonine-protein kinase</keyword>
<dbReference type="PROSITE" id="PS50011">
    <property type="entry name" value="PROTEIN_KINASE_DOM"/>
    <property type="match status" value="1"/>
</dbReference>
<comment type="subcellular location">
    <subcellularLocation>
        <location evidence="1">Cell membrane</location>
    </subcellularLocation>
    <subcellularLocation>
        <location evidence="2">Membrane</location>
        <topology evidence="2">Single-pass type I membrane protein</topology>
    </subcellularLocation>
</comment>
<keyword evidence="6" id="KW-0433">Leucine-rich repeat</keyword>
<keyword evidence="15 21" id="KW-0472">Membrane</keyword>